<dbReference type="OrthoDB" id="288590at2759"/>
<dbReference type="PROSITE" id="PS50097">
    <property type="entry name" value="BTB"/>
    <property type="match status" value="1"/>
</dbReference>
<feature type="compositionally biased region" description="Low complexity" evidence="1">
    <location>
        <begin position="262"/>
        <end position="289"/>
    </location>
</feature>
<keyword evidence="4" id="KW-1185">Reference proteome</keyword>
<evidence type="ECO:0000313" key="4">
    <source>
        <dbReference type="Proteomes" id="UP000256964"/>
    </source>
</evidence>
<dbReference type="AlphaFoldDB" id="A0A371DN18"/>
<sequence length="643" mass="70291">MSSPSTILLSAGPGGTSTRAAGVSSHNAMAEDTTTRQWNFHAFEWVVRDVSRLKDHIEGTPVSEGEAPPEEVDDDEFEVLRESPDFGEGKFKLEISKTTLIEPEGSSDSTTPLIRTHPQTLSAYITSMAIDFAHTTHETSASMFAAIKCQDDRVGERGARADWVWEHWQNNWVFRQGSEVWECPLPPLSVLLENPRIKETDSFVICVQMHSPVGPFYPQQPSAYYVPRDLLEGLEASLDNPNTGDVQFVCLERTNQQDHDSSSSLTATATATAPVSPRSSSSSQSQSSPQTIARKRIIYAHSDILIRRSEYFATMLSSSFAETALLHGERKLYTIVVEEADFITIYWLLKWVYANWLLFRKEDDPRQAIDGIGAGWSARDFCSPGVADEWGWKVFPKGGSSDGHGGSFSDARSVTSGASGRSTSEIAHEKPKAGPSTTSALRSSGAGLPKTQPSSSVRSPTSPRRPSHGPSTGATPGLNIPMSNPTSPSTSRGSKPVPMPLSPSAAHYPHSAHKQRARSSMSSIDPHVHPTPQPQPASALAMYQIAHRYAMPGLSLLALEHIVSTITPQSSFAMLLASSTWEELHSLIEDYVVDKWDEVSVSDEFEQCCQEVASGEWGPEGGKTLMALFRRLRSPSAMGYIRN</sequence>
<organism evidence="3 4">
    <name type="scientific">Lentinus brumalis</name>
    <dbReference type="NCBI Taxonomy" id="2498619"/>
    <lineage>
        <taxon>Eukaryota</taxon>
        <taxon>Fungi</taxon>
        <taxon>Dikarya</taxon>
        <taxon>Basidiomycota</taxon>
        <taxon>Agaricomycotina</taxon>
        <taxon>Agaricomycetes</taxon>
        <taxon>Polyporales</taxon>
        <taxon>Polyporaceae</taxon>
        <taxon>Lentinus</taxon>
    </lineage>
</organism>
<proteinExistence type="predicted"/>
<evidence type="ECO:0000259" key="2">
    <source>
        <dbReference type="PROSITE" id="PS50097"/>
    </source>
</evidence>
<gene>
    <name evidence="3" type="ORF">OH76DRAFT_1399092</name>
</gene>
<dbReference type="STRING" id="139420.A0A371DN18"/>
<dbReference type="Proteomes" id="UP000256964">
    <property type="component" value="Unassembled WGS sequence"/>
</dbReference>
<feature type="compositionally biased region" description="Low complexity" evidence="1">
    <location>
        <begin position="453"/>
        <end position="471"/>
    </location>
</feature>
<dbReference type="InterPro" id="IPR011333">
    <property type="entry name" value="SKP1/BTB/POZ_sf"/>
</dbReference>
<feature type="region of interest" description="Disordered" evidence="1">
    <location>
        <begin position="400"/>
        <end position="536"/>
    </location>
</feature>
<dbReference type="EMBL" id="KZ857386">
    <property type="protein sequence ID" value="RDX53921.1"/>
    <property type="molecule type" value="Genomic_DNA"/>
</dbReference>
<dbReference type="PANTHER" id="PTHR24413">
    <property type="entry name" value="SPECKLE-TYPE POZ PROTEIN"/>
    <property type="match status" value="1"/>
</dbReference>
<feature type="domain" description="BTB" evidence="2">
    <location>
        <begin position="287"/>
        <end position="361"/>
    </location>
</feature>
<protein>
    <recommendedName>
        <fullName evidence="2">BTB domain-containing protein</fullName>
    </recommendedName>
</protein>
<dbReference type="InterPro" id="IPR000210">
    <property type="entry name" value="BTB/POZ_dom"/>
</dbReference>
<dbReference type="Gene3D" id="3.30.710.10">
    <property type="entry name" value="Potassium Channel Kv1.1, Chain A"/>
    <property type="match status" value="1"/>
</dbReference>
<feature type="compositionally biased region" description="Polar residues" evidence="1">
    <location>
        <begin position="412"/>
        <end position="425"/>
    </location>
</feature>
<accession>A0A371DN18</accession>
<dbReference type="SUPFAM" id="SSF54695">
    <property type="entry name" value="POZ domain"/>
    <property type="match status" value="1"/>
</dbReference>
<name>A0A371DN18_9APHY</name>
<dbReference type="CDD" id="cd18186">
    <property type="entry name" value="BTB_POZ_ZBTB_KLHL-like"/>
    <property type="match status" value="1"/>
</dbReference>
<feature type="region of interest" description="Disordered" evidence="1">
    <location>
        <begin position="1"/>
        <end position="21"/>
    </location>
</feature>
<evidence type="ECO:0000256" key="1">
    <source>
        <dbReference type="SAM" id="MobiDB-lite"/>
    </source>
</evidence>
<reference evidence="3 4" key="1">
    <citation type="journal article" date="2018" name="Biotechnol. Biofuels">
        <title>Integrative visual omics of the white-rot fungus Polyporus brumalis exposes the biotechnological potential of its oxidative enzymes for delignifying raw plant biomass.</title>
        <authorList>
            <person name="Miyauchi S."/>
            <person name="Rancon A."/>
            <person name="Drula E."/>
            <person name="Hage H."/>
            <person name="Chaduli D."/>
            <person name="Favel A."/>
            <person name="Grisel S."/>
            <person name="Henrissat B."/>
            <person name="Herpoel-Gimbert I."/>
            <person name="Ruiz-Duenas F.J."/>
            <person name="Chevret D."/>
            <person name="Hainaut M."/>
            <person name="Lin J."/>
            <person name="Wang M."/>
            <person name="Pangilinan J."/>
            <person name="Lipzen A."/>
            <person name="Lesage-Meessen L."/>
            <person name="Navarro D."/>
            <person name="Riley R."/>
            <person name="Grigoriev I.V."/>
            <person name="Zhou S."/>
            <person name="Raouche S."/>
            <person name="Rosso M.N."/>
        </authorList>
    </citation>
    <scope>NUCLEOTIDE SEQUENCE [LARGE SCALE GENOMIC DNA]</scope>
    <source>
        <strain evidence="3 4">BRFM 1820</strain>
    </source>
</reference>
<feature type="region of interest" description="Disordered" evidence="1">
    <location>
        <begin position="255"/>
        <end position="289"/>
    </location>
</feature>
<evidence type="ECO:0000313" key="3">
    <source>
        <dbReference type="EMBL" id="RDX53921.1"/>
    </source>
</evidence>
<feature type="compositionally biased region" description="Polar residues" evidence="1">
    <location>
        <begin position="481"/>
        <end position="493"/>
    </location>
</feature>